<organism evidence="2 3">
    <name type="scientific">Staphylococcus cohnii subsp. cohnii</name>
    <dbReference type="NCBI Taxonomy" id="74704"/>
    <lineage>
        <taxon>Bacteria</taxon>
        <taxon>Bacillati</taxon>
        <taxon>Bacillota</taxon>
        <taxon>Bacilli</taxon>
        <taxon>Bacillales</taxon>
        <taxon>Staphylococcaceae</taxon>
        <taxon>Staphylococcus</taxon>
        <taxon>Staphylococcus cohnii species complex</taxon>
    </lineage>
</organism>
<dbReference type="InterPro" id="IPR006073">
    <property type="entry name" value="GTP-bd"/>
</dbReference>
<dbReference type="PANTHER" id="PTHR46434:SF1">
    <property type="entry name" value="GENETIC INTERACTOR OF PROHIBITINS 3, MITOCHONDRIAL"/>
    <property type="match status" value="1"/>
</dbReference>
<accession>A0A0M2NYI4</accession>
<dbReference type="Proteomes" id="UP000034455">
    <property type="component" value="Unassembled WGS sequence"/>
</dbReference>
<dbReference type="CDD" id="cd01855">
    <property type="entry name" value="YqeH"/>
    <property type="match status" value="1"/>
</dbReference>
<dbReference type="PANTHER" id="PTHR46434">
    <property type="entry name" value="GENETIC INTERACTOR OF PROHIBITINS 3, MITOCHONDRIAL"/>
    <property type="match status" value="1"/>
</dbReference>
<dbReference type="Pfam" id="PF01926">
    <property type="entry name" value="MMR_HSR1"/>
    <property type="match status" value="1"/>
</dbReference>
<dbReference type="InterPro" id="IPR027417">
    <property type="entry name" value="P-loop_NTPase"/>
</dbReference>
<dbReference type="PROSITE" id="PS51721">
    <property type="entry name" value="G_CP"/>
    <property type="match status" value="1"/>
</dbReference>
<reference evidence="2 3" key="1">
    <citation type="submission" date="2015-03" db="EMBL/GenBank/DDBJ databases">
        <title>Genome Assembly of Staphylococcus cohnii subsp. cohnii strain G22B2.</title>
        <authorList>
            <person name="Nair G."/>
            <person name="Kaur G."/>
            <person name="Khatri I."/>
            <person name="Singh N.K."/>
            <person name="Sathyabama S."/>
            <person name="Maurya S.K."/>
            <person name="Subramanian S."/>
            <person name="Agrewala J.N."/>
            <person name="Mayilraj S."/>
        </authorList>
    </citation>
    <scope>NUCLEOTIDE SEQUENCE [LARGE SCALE GENOMIC DNA]</scope>
    <source>
        <strain evidence="2 3">G22B2</strain>
    </source>
</reference>
<dbReference type="NCBIfam" id="TIGR03597">
    <property type="entry name" value="GTPase_YqeH"/>
    <property type="match status" value="1"/>
</dbReference>
<name>A0A0M2NYI4_STACC</name>
<dbReference type="InterPro" id="IPR030378">
    <property type="entry name" value="G_CP_dom"/>
</dbReference>
<dbReference type="InterPro" id="IPR048422">
    <property type="entry name" value="NOA1/YqeH-like_C"/>
</dbReference>
<dbReference type="GO" id="GO:0005525">
    <property type="term" value="F:GTP binding"/>
    <property type="evidence" value="ECO:0007669"/>
    <property type="project" value="InterPro"/>
</dbReference>
<dbReference type="SUPFAM" id="SSF52540">
    <property type="entry name" value="P-loop containing nucleoside triphosphate hydrolases"/>
    <property type="match status" value="1"/>
</dbReference>
<comment type="caution">
    <text evidence="2">The sequence shown here is derived from an EMBL/GenBank/DDBJ whole genome shotgun (WGS) entry which is preliminary data.</text>
</comment>
<dbReference type="AlphaFoldDB" id="A0A0M2NYI4"/>
<proteinExistence type="predicted"/>
<dbReference type="GeneID" id="58097405"/>
<evidence type="ECO:0000313" key="3">
    <source>
        <dbReference type="Proteomes" id="UP000034455"/>
    </source>
</evidence>
<evidence type="ECO:0000259" key="1">
    <source>
        <dbReference type="PROSITE" id="PS51721"/>
    </source>
</evidence>
<feature type="domain" description="CP-type G" evidence="1">
    <location>
        <begin position="62"/>
        <end position="225"/>
    </location>
</feature>
<dbReference type="InterPro" id="IPR019988">
    <property type="entry name" value="GTP-bd_ribosome_bgen_YqeH"/>
</dbReference>
<dbReference type="EMBL" id="LAKJ01000013">
    <property type="protein sequence ID" value="KKI63574.1"/>
    <property type="molecule type" value="Genomic_DNA"/>
</dbReference>
<sequence length="368" mass="41383">MSELDVLKCIGCGAPLQSEDSDAPGYVPEHNLFREDVVCKRCFRLKNYNEVQDVGLDSDDFLNLLNGLADKKGIIVNVVDVFDFEGSFINAIKRIVGNKKIILVANKIDLLPKQINKRRVKEWLKKAAKKYGLDAEDVVLISADKNEGIENLLTSINSIRNDEDVYIVGTTNVGKSTLINKLIERSVGEKDVVTTSRFPGTTLDMIDIPLDETTFMYDTPGIIQAHQMTHLVSEHELKTIMPRIEIKQRVYQLNEGQTLFFGGLARIDYISGGKRPLVCYFSNDLNIHRTKTEKANELWRNQLGSVLTPPHNPENFDLRNVKAVRLETGKEKRDVMISGLGFITIDAGAKVIVRVPKNVDVILRNSIM</sequence>
<gene>
    <name evidence="2" type="ORF">UF66_0621</name>
</gene>
<dbReference type="PATRIC" id="fig|74704.6.peg.636"/>
<protein>
    <submittedName>
        <fullName evidence="2">GTP-binding protein YqeH</fullName>
    </submittedName>
</protein>
<dbReference type="InterPro" id="IPR050896">
    <property type="entry name" value="Mito_lipid_metab_GTPase"/>
</dbReference>
<dbReference type="Pfam" id="PF21516">
    <property type="entry name" value="YqeH-like_C"/>
    <property type="match status" value="1"/>
</dbReference>
<dbReference type="RefSeq" id="WP_019469397.1">
    <property type="nucleotide sequence ID" value="NZ_BKAS01000006.1"/>
</dbReference>
<evidence type="ECO:0000313" key="2">
    <source>
        <dbReference type="EMBL" id="KKI63574.1"/>
    </source>
</evidence>
<dbReference type="Gene3D" id="3.40.50.300">
    <property type="entry name" value="P-loop containing nucleotide triphosphate hydrolases"/>
    <property type="match status" value="1"/>
</dbReference>